<organism evidence="1 2">
    <name type="scientific">Rheinheimera salexigens</name>
    <dbReference type="NCBI Taxonomy" id="1628148"/>
    <lineage>
        <taxon>Bacteria</taxon>
        <taxon>Pseudomonadati</taxon>
        <taxon>Pseudomonadota</taxon>
        <taxon>Gammaproteobacteria</taxon>
        <taxon>Chromatiales</taxon>
        <taxon>Chromatiaceae</taxon>
        <taxon>Rheinheimera</taxon>
    </lineage>
</organism>
<dbReference type="EMBL" id="MKEK01000001">
    <property type="protein sequence ID" value="OEY70352.1"/>
    <property type="molecule type" value="Genomic_DNA"/>
</dbReference>
<reference evidence="2" key="1">
    <citation type="submission" date="2016-09" db="EMBL/GenBank/DDBJ databases">
        <authorList>
            <person name="Wan X."/>
            <person name="Hou S."/>
        </authorList>
    </citation>
    <scope>NUCLEOTIDE SEQUENCE [LARGE SCALE GENOMIC DNA]</scope>
    <source>
        <strain evidence="2">KH87</strain>
    </source>
</reference>
<evidence type="ECO:0000313" key="1">
    <source>
        <dbReference type="EMBL" id="OEY70352.1"/>
    </source>
</evidence>
<gene>
    <name evidence="1" type="ORF">BI198_12795</name>
</gene>
<protein>
    <submittedName>
        <fullName evidence="1">Uncharacterized protein</fullName>
    </submittedName>
</protein>
<keyword evidence="2" id="KW-1185">Reference proteome</keyword>
<evidence type="ECO:0000313" key="2">
    <source>
        <dbReference type="Proteomes" id="UP000242258"/>
    </source>
</evidence>
<dbReference type="AlphaFoldDB" id="A0A1E7Q833"/>
<accession>A0A1E7Q833</accession>
<comment type="caution">
    <text evidence="1">The sequence shown here is derived from an EMBL/GenBank/DDBJ whole genome shotgun (WGS) entry which is preliminary data.</text>
</comment>
<proteinExistence type="predicted"/>
<dbReference type="STRING" id="1628148.BI198_12795"/>
<dbReference type="Proteomes" id="UP000242258">
    <property type="component" value="Unassembled WGS sequence"/>
</dbReference>
<sequence length="68" mass="7691">MTHKFETQYHIQEAINHLRSAAANTLENAPADLQSVYRADELAGNELLLIVDHLENVKTFTNKAVIEE</sequence>
<dbReference type="RefSeq" id="WP_070049906.1">
    <property type="nucleotide sequence ID" value="NZ_CBCSDO010000009.1"/>
</dbReference>
<name>A0A1E7Q833_9GAMM</name>